<evidence type="ECO:0000313" key="7">
    <source>
        <dbReference type="Proteomes" id="UP001218788"/>
    </source>
</evidence>
<dbReference type="PANTHER" id="PTHR47506:SF7">
    <property type="entry name" value="TRANSCRIPTIONAL REGULATORY PROTEIN"/>
    <property type="match status" value="1"/>
</dbReference>
<dbReference type="SUPFAM" id="SSF48498">
    <property type="entry name" value="Tetracyclin repressor-like, C-terminal domain"/>
    <property type="match status" value="1"/>
</dbReference>
<evidence type="ECO:0000256" key="1">
    <source>
        <dbReference type="ARBA" id="ARBA00023015"/>
    </source>
</evidence>
<protein>
    <submittedName>
        <fullName evidence="6">TetR family transcriptional regulator</fullName>
    </submittedName>
</protein>
<evidence type="ECO:0000256" key="4">
    <source>
        <dbReference type="PROSITE-ProRule" id="PRU00335"/>
    </source>
</evidence>
<name>A0ABT5L584_9ALTE</name>
<dbReference type="PANTHER" id="PTHR47506">
    <property type="entry name" value="TRANSCRIPTIONAL REGULATORY PROTEIN"/>
    <property type="match status" value="1"/>
</dbReference>
<comment type="caution">
    <text evidence="6">The sequence shown here is derived from an EMBL/GenBank/DDBJ whole genome shotgun (WGS) entry which is preliminary data.</text>
</comment>
<dbReference type="InterPro" id="IPR009057">
    <property type="entry name" value="Homeodomain-like_sf"/>
</dbReference>
<evidence type="ECO:0000256" key="3">
    <source>
        <dbReference type="ARBA" id="ARBA00023163"/>
    </source>
</evidence>
<keyword evidence="7" id="KW-1185">Reference proteome</keyword>
<dbReference type="SUPFAM" id="SSF46689">
    <property type="entry name" value="Homeodomain-like"/>
    <property type="match status" value="1"/>
</dbReference>
<organism evidence="6 7">
    <name type="scientific">Alteromonas gilva</name>
    <dbReference type="NCBI Taxonomy" id="2987522"/>
    <lineage>
        <taxon>Bacteria</taxon>
        <taxon>Pseudomonadati</taxon>
        <taxon>Pseudomonadota</taxon>
        <taxon>Gammaproteobacteria</taxon>
        <taxon>Alteromonadales</taxon>
        <taxon>Alteromonadaceae</taxon>
        <taxon>Alteromonas/Salinimonas group</taxon>
        <taxon>Alteromonas</taxon>
    </lineage>
</organism>
<sequence>MPYSKAHKQRTRQIILKHAYTLFSSRGYSAVTIDEVMRDSGLTRGAFYAHFKSKSELYKEALTFSAFNTSLAERKPAEISTSAWLGQLLDQYLSVAHVNGERPCPLAFLATDVVSRDTAAKTAYTHTYQNMNKLIWHYARQNAPCTEQDILGLTSMIIGAVAVARTIEDQSLVVSMLSACRQQARLILGGI</sequence>
<gene>
    <name evidence="6" type="ORF">OIK42_15790</name>
</gene>
<dbReference type="Proteomes" id="UP001218788">
    <property type="component" value="Unassembled WGS sequence"/>
</dbReference>
<dbReference type="RefSeq" id="WP_273642016.1">
    <property type="nucleotide sequence ID" value="NZ_JAQQXP010000002.1"/>
</dbReference>
<dbReference type="InterPro" id="IPR001647">
    <property type="entry name" value="HTH_TetR"/>
</dbReference>
<feature type="domain" description="HTH tetR-type" evidence="5">
    <location>
        <begin position="9"/>
        <end position="69"/>
    </location>
</feature>
<evidence type="ECO:0000313" key="6">
    <source>
        <dbReference type="EMBL" id="MDC8832218.1"/>
    </source>
</evidence>
<keyword evidence="1" id="KW-0805">Transcription regulation</keyword>
<dbReference type="PRINTS" id="PR00455">
    <property type="entry name" value="HTHTETR"/>
</dbReference>
<reference evidence="6 7" key="1">
    <citation type="submission" date="2022-10" db="EMBL/GenBank/DDBJ databases">
        <title>Alteromonas sp. chi3 Genome sequencing.</title>
        <authorList>
            <person name="Park S."/>
        </authorList>
    </citation>
    <scope>NUCLEOTIDE SEQUENCE [LARGE SCALE GENOMIC DNA]</scope>
    <source>
        <strain evidence="7">chi3</strain>
    </source>
</reference>
<feature type="DNA-binding region" description="H-T-H motif" evidence="4">
    <location>
        <begin position="32"/>
        <end position="51"/>
    </location>
</feature>
<evidence type="ECO:0000259" key="5">
    <source>
        <dbReference type="PROSITE" id="PS50977"/>
    </source>
</evidence>
<proteinExistence type="predicted"/>
<accession>A0ABT5L584</accession>
<dbReference type="PROSITE" id="PS50977">
    <property type="entry name" value="HTH_TETR_2"/>
    <property type="match status" value="1"/>
</dbReference>
<dbReference type="InterPro" id="IPR036271">
    <property type="entry name" value="Tet_transcr_reg_TetR-rel_C_sf"/>
</dbReference>
<keyword evidence="2 4" id="KW-0238">DNA-binding</keyword>
<dbReference type="InterPro" id="IPR023772">
    <property type="entry name" value="DNA-bd_HTH_TetR-type_CS"/>
</dbReference>
<evidence type="ECO:0000256" key="2">
    <source>
        <dbReference type="ARBA" id="ARBA00023125"/>
    </source>
</evidence>
<dbReference type="Pfam" id="PF00440">
    <property type="entry name" value="TetR_N"/>
    <property type="match status" value="1"/>
</dbReference>
<dbReference type="Gene3D" id="1.10.357.10">
    <property type="entry name" value="Tetracycline Repressor, domain 2"/>
    <property type="match status" value="1"/>
</dbReference>
<keyword evidence="3" id="KW-0804">Transcription</keyword>
<dbReference type="PROSITE" id="PS01081">
    <property type="entry name" value="HTH_TETR_1"/>
    <property type="match status" value="1"/>
</dbReference>
<dbReference type="Gene3D" id="1.10.10.60">
    <property type="entry name" value="Homeodomain-like"/>
    <property type="match status" value="1"/>
</dbReference>
<dbReference type="EMBL" id="JAQQXP010000002">
    <property type="protein sequence ID" value="MDC8832218.1"/>
    <property type="molecule type" value="Genomic_DNA"/>
</dbReference>